<sequence>MVQPHQLQDLFGSTTSAASSSSNCRTTKARKVTHSRDRLCLIAPCPAVAAVWTNLSFLGMVYVCTTYVTVSRPCGLAKLACLDNSGHIGSGLRFRTAYDSMTGASVR</sequence>
<organism evidence="1 2">
    <name type="scientific">Populus alba</name>
    <name type="common">White poplar</name>
    <dbReference type="NCBI Taxonomy" id="43335"/>
    <lineage>
        <taxon>Eukaryota</taxon>
        <taxon>Viridiplantae</taxon>
        <taxon>Streptophyta</taxon>
        <taxon>Embryophyta</taxon>
        <taxon>Tracheophyta</taxon>
        <taxon>Spermatophyta</taxon>
        <taxon>Magnoliopsida</taxon>
        <taxon>eudicotyledons</taxon>
        <taxon>Gunneridae</taxon>
        <taxon>Pentapetalae</taxon>
        <taxon>rosids</taxon>
        <taxon>fabids</taxon>
        <taxon>Malpighiales</taxon>
        <taxon>Salicaceae</taxon>
        <taxon>Saliceae</taxon>
        <taxon>Populus</taxon>
    </lineage>
</organism>
<evidence type="ECO:0000313" key="1">
    <source>
        <dbReference type="EMBL" id="KAL3585668.1"/>
    </source>
</evidence>
<dbReference type="EMBL" id="RCHU02000006">
    <property type="protein sequence ID" value="KAL3585668.1"/>
    <property type="molecule type" value="Genomic_DNA"/>
</dbReference>
<dbReference type="Proteomes" id="UP000309997">
    <property type="component" value="Unassembled WGS sequence"/>
</dbReference>
<gene>
    <name evidence="1" type="ORF">D5086_012535</name>
</gene>
<keyword evidence="2" id="KW-1185">Reference proteome</keyword>
<protein>
    <submittedName>
        <fullName evidence="1">Uncharacterized protein</fullName>
    </submittedName>
</protein>
<evidence type="ECO:0000313" key="2">
    <source>
        <dbReference type="Proteomes" id="UP000309997"/>
    </source>
</evidence>
<proteinExistence type="predicted"/>
<accession>A0ACC4C369</accession>
<reference evidence="1 2" key="1">
    <citation type="journal article" date="2024" name="Plant Biotechnol. J.">
        <title>Genome and CRISPR/Cas9 system of a widespread forest tree (Populus alba) in the world.</title>
        <authorList>
            <person name="Liu Y.J."/>
            <person name="Jiang P.F."/>
            <person name="Han X.M."/>
            <person name="Li X.Y."/>
            <person name="Wang H.M."/>
            <person name="Wang Y.J."/>
            <person name="Wang X.X."/>
            <person name="Zeng Q.Y."/>
        </authorList>
    </citation>
    <scope>NUCLEOTIDE SEQUENCE [LARGE SCALE GENOMIC DNA]</scope>
    <source>
        <strain evidence="2">cv. PAL-ZL1</strain>
    </source>
</reference>
<name>A0ACC4C369_POPAL</name>
<comment type="caution">
    <text evidence="1">The sequence shown here is derived from an EMBL/GenBank/DDBJ whole genome shotgun (WGS) entry which is preliminary data.</text>
</comment>